<feature type="region of interest" description="Disordered" evidence="2">
    <location>
        <begin position="1"/>
        <end position="58"/>
    </location>
</feature>
<dbReference type="PANTHER" id="PTHR33116">
    <property type="entry name" value="REVERSE TRANSCRIPTASE ZINC-BINDING DOMAIN-CONTAINING PROTEIN-RELATED-RELATED"/>
    <property type="match status" value="1"/>
</dbReference>
<feature type="compositionally biased region" description="Polar residues" evidence="2">
    <location>
        <begin position="435"/>
        <end position="448"/>
    </location>
</feature>
<comment type="caution">
    <text evidence="5">The sequence shown here is derived from an EMBL/GenBank/DDBJ whole genome shotgun (WGS) entry which is preliminary data.</text>
</comment>
<dbReference type="SUPFAM" id="SSF54928">
    <property type="entry name" value="RNA-binding domain, RBD"/>
    <property type="match status" value="1"/>
</dbReference>
<sequence>MERRRPPEQWSGEEPRQQPSTEDWADEGGADGCPNPTPGDTIGHQTRDIPKKSTDPRRPSITFFVSKLPQDCSRINLLQVFGKLGNITDAVIIHKKDKMKKPFAFIKFSDVVDKLAMEDKLNGTLVGGVYTSVNLARYDRWGNKLTEPGECPEPIRPPPATIPISANQMKHTKPGTSFKDVLQGPKSQPAIEPAHIKINLQESQASLAWKGLSLIGTAWDVSSLCNVKNLCFNPKIRAMTGLSVMLTFNCSEEAREFLLNNNNWIHWFAIVTPWIGQLLPVERMAWIRIHGVPIHLWDQSVFNQIGGSLGRVVQGSQITKDDEVLSSDLIGIIVSHVNRINTSLYMHWRNLVLQVWVEEETGDWLPDYLLPSIHLQQKTETHQESTSDSTSKLQDGDGVDDDLSENGSPAAGEKQQHINNNTVRVDSGKTKSLNDLETTQSPTKNEGTSNDEEVNLDGFSKEPCISNTVQKTFLEIFGPTCLETVNMEKTTNETPNQQQNELSPCDHNPQFSPPCDPFTFTYIPPTTSNLKRKHSKLRIRSPLPLSPSNPQSKSPSRKRFKKWKPPVNPSTTNDLPYQSSGETIQNPPINYHSLTTQPQTTPIVTEHNPNTCLSQQPENSNPPSPAFTDKSQTPLYNSPPNRLLAEADATIRIGEFFGIDLSEHKDEPDIILARKLKSIKAEIKTWLKGKKRAESDILINLKQQVSTFETLAEVGLLDVDDLNKYYECKKNILLIEENRAKDAKQKARIKWSIEGDENSSFFHRSVNLRSTSNRINGFSINNSWISNPDSVKHEALNYFSNVYAEPVPNRPIPNNLNLKQLSVSEANSLIVIFSPDEVKEAIWDCGNILDSILITNEMFAWCKKSKTPAMFFKIDIEKAFDSLSWNFLLYILESMGFPNRWIKWIKGILVASRISILVNGSPTPEFQCSRGLRQGDPLSPFLFIIAMEALSKILSKAVSVGIFHGISIPNSNVTISHLFFADDILIIGQWSNTNAKNIARIMRCFYMISGLKMNIAKSNLYGVEIEESQVASMAREFGCNHGSFPFSYLGVPIGGNMNRIKLWDPVIENFKRKLALWKGKTLSIGIGSLQNANMALLAKWTWRFKTEKSALWRKVDIGDGGTTSFWLEPWIHDSPLCSIFPALFDQEVVKDCMVKDRITINNGSYSWRWKCQELSDSEKEDLNDCTQLINSKQWHKNRKDRWTWGDIIDGEGQKAMTLIGKNGVLLTYNM</sequence>
<evidence type="ECO:0000256" key="1">
    <source>
        <dbReference type="PROSITE-ProRule" id="PRU00176"/>
    </source>
</evidence>
<dbReference type="Proteomes" id="UP001229421">
    <property type="component" value="Unassembled WGS sequence"/>
</dbReference>
<keyword evidence="6" id="KW-1185">Reference proteome</keyword>
<dbReference type="GO" id="GO:0003723">
    <property type="term" value="F:RNA binding"/>
    <property type="evidence" value="ECO:0007669"/>
    <property type="project" value="UniProtKB-UniRule"/>
</dbReference>
<dbReference type="PROSITE" id="PS50878">
    <property type="entry name" value="RT_POL"/>
    <property type="match status" value="1"/>
</dbReference>
<dbReference type="SUPFAM" id="SSF56672">
    <property type="entry name" value="DNA/RNA polymerases"/>
    <property type="match status" value="1"/>
</dbReference>
<dbReference type="InterPro" id="IPR043502">
    <property type="entry name" value="DNA/RNA_pol_sf"/>
</dbReference>
<dbReference type="PROSITE" id="PS50102">
    <property type="entry name" value="RRM"/>
    <property type="match status" value="1"/>
</dbReference>
<dbReference type="AlphaFoldDB" id="A0AAD8LH80"/>
<feature type="compositionally biased region" description="Basic residues" evidence="2">
    <location>
        <begin position="530"/>
        <end position="539"/>
    </location>
</feature>
<dbReference type="InterPro" id="IPR012677">
    <property type="entry name" value="Nucleotide-bd_a/b_plait_sf"/>
</dbReference>
<feature type="compositionally biased region" description="Polar residues" evidence="2">
    <location>
        <begin position="629"/>
        <end position="639"/>
    </location>
</feature>
<feature type="region of interest" description="Disordered" evidence="2">
    <location>
        <begin position="379"/>
        <end position="460"/>
    </location>
</feature>
<dbReference type="Pfam" id="PF00076">
    <property type="entry name" value="RRM_1"/>
    <property type="match status" value="1"/>
</dbReference>
<feature type="compositionally biased region" description="Polar residues" evidence="2">
    <location>
        <begin position="569"/>
        <end position="613"/>
    </location>
</feature>
<proteinExistence type="predicted"/>
<feature type="compositionally biased region" description="Basic residues" evidence="2">
    <location>
        <begin position="555"/>
        <end position="564"/>
    </location>
</feature>
<reference evidence="5" key="1">
    <citation type="journal article" date="2023" name="bioRxiv">
        <title>Improved chromosome-level genome assembly for marigold (Tagetes erecta).</title>
        <authorList>
            <person name="Jiang F."/>
            <person name="Yuan L."/>
            <person name="Wang S."/>
            <person name="Wang H."/>
            <person name="Xu D."/>
            <person name="Wang A."/>
            <person name="Fan W."/>
        </authorList>
    </citation>
    <scope>NUCLEOTIDE SEQUENCE</scope>
    <source>
        <strain evidence="5">WSJ</strain>
        <tissue evidence="5">Leaf</tissue>
    </source>
</reference>
<feature type="region of interest" description="Disordered" evidence="2">
    <location>
        <begin position="491"/>
        <end position="510"/>
    </location>
</feature>
<dbReference type="EMBL" id="JAUHHV010000001">
    <property type="protein sequence ID" value="KAK1438387.1"/>
    <property type="molecule type" value="Genomic_DNA"/>
</dbReference>
<dbReference type="CDD" id="cd01650">
    <property type="entry name" value="RT_nLTR_like"/>
    <property type="match status" value="1"/>
</dbReference>
<feature type="compositionally biased region" description="Polar residues" evidence="2">
    <location>
        <begin position="491"/>
        <end position="502"/>
    </location>
</feature>
<protein>
    <submittedName>
        <fullName evidence="5">Uncharacterized protein</fullName>
    </submittedName>
</protein>
<feature type="compositionally biased region" description="Low complexity" evidence="2">
    <location>
        <begin position="540"/>
        <end position="554"/>
    </location>
</feature>
<gene>
    <name evidence="5" type="ORF">QVD17_04195</name>
</gene>
<feature type="compositionally biased region" description="Basic and acidic residues" evidence="2">
    <location>
        <begin position="45"/>
        <end position="58"/>
    </location>
</feature>
<dbReference type="PANTHER" id="PTHR33116:SF78">
    <property type="entry name" value="OS12G0587133 PROTEIN"/>
    <property type="match status" value="1"/>
</dbReference>
<evidence type="ECO:0000259" key="4">
    <source>
        <dbReference type="PROSITE" id="PS50878"/>
    </source>
</evidence>
<evidence type="ECO:0000313" key="5">
    <source>
        <dbReference type="EMBL" id="KAK1438387.1"/>
    </source>
</evidence>
<evidence type="ECO:0000313" key="6">
    <source>
        <dbReference type="Proteomes" id="UP001229421"/>
    </source>
</evidence>
<dbReference type="InterPro" id="IPR000477">
    <property type="entry name" value="RT_dom"/>
</dbReference>
<accession>A0AAD8LH80</accession>
<dbReference type="SMART" id="SM00360">
    <property type="entry name" value="RRM"/>
    <property type="match status" value="1"/>
</dbReference>
<evidence type="ECO:0000259" key="3">
    <source>
        <dbReference type="PROSITE" id="PS50102"/>
    </source>
</evidence>
<organism evidence="5 6">
    <name type="scientific">Tagetes erecta</name>
    <name type="common">African marigold</name>
    <dbReference type="NCBI Taxonomy" id="13708"/>
    <lineage>
        <taxon>Eukaryota</taxon>
        <taxon>Viridiplantae</taxon>
        <taxon>Streptophyta</taxon>
        <taxon>Embryophyta</taxon>
        <taxon>Tracheophyta</taxon>
        <taxon>Spermatophyta</taxon>
        <taxon>Magnoliopsida</taxon>
        <taxon>eudicotyledons</taxon>
        <taxon>Gunneridae</taxon>
        <taxon>Pentapetalae</taxon>
        <taxon>asterids</taxon>
        <taxon>campanulids</taxon>
        <taxon>Asterales</taxon>
        <taxon>Asteraceae</taxon>
        <taxon>Asteroideae</taxon>
        <taxon>Heliantheae alliance</taxon>
        <taxon>Tageteae</taxon>
        <taxon>Tagetes</taxon>
    </lineage>
</organism>
<dbReference type="Gene3D" id="3.30.70.330">
    <property type="match status" value="1"/>
</dbReference>
<dbReference type="InterPro" id="IPR000504">
    <property type="entry name" value="RRM_dom"/>
</dbReference>
<name>A0AAD8LH80_TARER</name>
<dbReference type="InterPro" id="IPR035979">
    <property type="entry name" value="RBD_domain_sf"/>
</dbReference>
<dbReference type="CDD" id="cd00590">
    <property type="entry name" value="RRM_SF"/>
    <property type="match status" value="1"/>
</dbReference>
<keyword evidence="1" id="KW-0694">RNA-binding</keyword>
<feature type="domain" description="Reverse transcriptase" evidence="4">
    <location>
        <begin position="733"/>
        <end position="1053"/>
    </location>
</feature>
<feature type="region of interest" description="Disordered" evidence="2">
    <location>
        <begin position="526"/>
        <end position="639"/>
    </location>
</feature>
<feature type="domain" description="RRM" evidence="3">
    <location>
        <begin position="61"/>
        <end position="138"/>
    </location>
</feature>
<evidence type="ECO:0000256" key="2">
    <source>
        <dbReference type="SAM" id="MobiDB-lite"/>
    </source>
</evidence>
<dbReference type="Pfam" id="PF00078">
    <property type="entry name" value="RVT_1"/>
    <property type="match status" value="1"/>
</dbReference>